<dbReference type="Proteomes" id="UP001159428">
    <property type="component" value="Unassembled WGS sequence"/>
</dbReference>
<evidence type="ECO:0000313" key="15">
    <source>
        <dbReference type="EMBL" id="CAH3131089.1"/>
    </source>
</evidence>
<dbReference type="InterPro" id="IPR016024">
    <property type="entry name" value="ARM-type_fold"/>
</dbReference>
<feature type="compositionally biased region" description="Basic and acidic residues" evidence="13">
    <location>
        <begin position="1153"/>
        <end position="1165"/>
    </location>
</feature>
<keyword evidence="6" id="KW-0677">Repeat</keyword>
<feature type="domain" description="TOG" evidence="14">
    <location>
        <begin position="300"/>
        <end position="540"/>
    </location>
</feature>
<feature type="region of interest" description="Disordered" evidence="13">
    <location>
        <begin position="229"/>
        <end position="288"/>
    </location>
</feature>
<dbReference type="GO" id="GO:0072686">
    <property type="term" value="C:mitotic spindle"/>
    <property type="evidence" value="ECO:0007669"/>
    <property type="project" value="TreeGrafter"/>
</dbReference>
<evidence type="ECO:0000256" key="3">
    <source>
        <dbReference type="ARBA" id="ARBA00004629"/>
    </source>
</evidence>
<feature type="region of interest" description="Disordered" evidence="13">
    <location>
        <begin position="1257"/>
        <end position="1311"/>
    </location>
</feature>
<dbReference type="PANTHER" id="PTHR21567:SF9">
    <property type="entry name" value="CLIP-ASSOCIATING PROTEIN"/>
    <property type="match status" value="1"/>
</dbReference>
<organism evidence="15 16">
    <name type="scientific">Pocillopora meandrina</name>
    <dbReference type="NCBI Taxonomy" id="46732"/>
    <lineage>
        <taxon>Eukaryota</taxon>
        <taxon>Metazoa</taxon>
        <taxon>Cnidaria</taxon>
        <taxon>Anthozoa</taxon>
        <taxon>Hexacorallia</taxon>
        <taxon>Scleractinia</taxon>
        <taxon>Astrocoeniina</taxon>
        <taxon>Pocilloporidae</taxon>
        <taxon>Pocillopora</taxon>
    </lineage>
</organism>
<evidence type="ECO:0000256" key="12">
    <source>
        <dbReference type="PROSITE-ProRule" id="PRU00103"/>
    </source>
</evidence>
<dbReference type="GO" id="GO:0000776">
    <property type="term" value="C:kinetochore"/>
    <property type="evidence" value="ECO:0007669"/>
    <property type="project" value="TreeGrafter"/>
</dbReference>
<feature type="domain" description="TOG" evidence="14">
    <location>
        <begin position="3"/>
        <end position="229"/>
    </location>
</feature>
<dbReference type="InterPro" id="IPR021133">
    <property type="entry name" value="HEAT_type_2"/>
</dbReference>
<feature type="compositionally biased region" description="Low complexity" evidence="13">
    <location>
        <begin position="273"/>
        <end position="288"/>
    </location>
</feature>
<evidence type="ECO:0000313" key="16">
    <source>
        <dbReference type="Proteomes" id="UP001159428"/>
    </source>
</evidence>
<feature type="compositionally biased region" description="Polar residues" evidence="13">
    <location>
        <begin position="1168"/>
        <end position="1179"/>
    </location>
</feature>
<evidence type="ECO:0000256" key="8">
    <source>
        <dbReference type="ARBA" id="ARBA00023034"/>
    </source>
</evidence>
<dbReference type="PANTHER" id="PTHR21567">
    <property type="entry name" value="CLASP"/>
    <property type="match status" value="1"/>
</dbReference>
<evidence type="ECO:0000256" key="11">
    <source>
        <dbReference type="ARBA" id="ARBA00023328"/>
    </source>
</evidence>
<evidence type="ECO:0000256" key="6">
    <source>
        <dbReference type="ARBA" id="ARBA00022737"/>
    </source>
</evidence>
<name>A0AAU9WZ25_9CNID</name>
<evidence type="ECO:0000256" key="1">
    <source>
        <dbReference type="ARBA" id="ARBA00004300"/>
    </source>
</evidence>
<dbReference type="GO" id="GO:0090307">
    <property type="term" value="P:mitotic spindle assembly"/>
    <property type="evidence" value="ECO:0007669"/>
    <property type="project" value="TreeGrafter"/>
</dbReference>
<evidence type="ECO:0000256" key="5">
    <source>
        <dbReference type="ARBA" id="ARBA00022490"/>
    </source>
</evidence>
<protein>
    <recommendedName>
        <fullName evidence="14">TOG domain-containing protein</fullName>
    </recommendedName>
</protein>
<keyword evidence="16" id="KW-1185">Reference proteome</keyword>
<dbReference type="GO" id="GO:0040001">
    <property type="term" value="P:establishment of mitotic spindle localization"/>
    <property type="evidence" value="ECO:0007669"/>
    <property type="project" value="TreeGrafter"/>
</dbReference>
<sequence length="1564" mass="171867">MKDIAFLEGILAAVTSQDTQRRLKAAEDFSNYLSVPSNGIEFIGFDKLLDGLVGWVNSSNFKISLTGLDLLHQIVDRLGANFRSHLLPVVPAIVERLGDSKQQVRDSAQELLQKFMYPVSTPQHVLEQLIPAFGHKAWRVREEVLHCLITTLNAFGPSSLTVSKFVPHICKLLGDPNSQVRDSAINSLVEIYRHVGEKVRVDLSKKGIPSSRLSIIYAKFDEVARSGNMVVSEPNGSSRVNGEVETDGAKLSTPAPSRTTSVKKGGPQRKTSGSKTSGPSSNSASAGAVDEADFENAFHDCPEIKVYSSKELTEEMAKVQSVLSDDKNDWEHRVAALKKIRSLINGGALEYDNFVSLVRLQEGAFKLSTKDLRSSVTREACVTLSYLSTVLKNQFDHTAEAVLPTLINLITNSAKIMATSGHACISFILKNTHSHRLIPVITNNMTSKSSIIRRRCCEYVDLFLTHWETPTIKSRVSEIEEAIRKGISDADPEARAGMRRAFWHYHEHFRDRAESLLKSFDASKQKQLENDRNLSNLGPVKTSSSGRFVAVKPSKPISGNRVRSSSAASEDGTTSSRHTAPSRQTVGASSRAARTTHREDSRHAVASKATGSLLSPMASLGRSLSNIDQRSAERASARSKIRAVPRTSPQSHHVQQRQLRPQYPSRGTVSQPGSRSQSPERLLSTFPPRERSEVYCRRESISRTKIPTPSVSRHGSNENLAGIDSHTPHSHPSSSPSFLPVRKTLRARTASQCSSRASSRASSRGASRDTSPDRRGDRRMSSERGYSPSHLPVMKKTSPLHNPPMVKQSSQGESTGKGVTEEAVWNAWHKSPSRRKYSFGSQCSDDDDSDVASISSERSYGSRGSRNHPKHLEPGNEVAEIVRLTSSNEWSDRRDGVICLQGFLLNSGVLSQIELGRIKDCLTRLFFDPHNKVYSLFLDALCDFIVVNKVDLHDWLFVLLSRLLTKLGTDLLSSLQSKVVRVLDVIRDSFPYDLQFSILTRFITDQTQTPNLKVKIAILQYLQGLIGLMDPSDFTNSGETRLAVSRIITWTTEPKSADVRKESAAVIVALFELNTPEFSMMLTVLPKSFQDGATKLLHNHLKSSTQGNEPFAAGRGSPSSASSNFDDVESERPRLRLGYRTLSSSSMKGLSPGKDENPGSPEHHTKIPTPTKTAQSPRGGQTRFGFSPRTNGNSVKRDNSFEAEAISSSESLDGRFASPPPPHRGEGSSHPPEDAPSVSSGYHSDDIASANVENTAQATAAGPPNSSGSAGQKYDPRQYQDQQNDFHPVPEINGFLTAGRKKNGEVEDELDRSLEGMEHSDNHFDKDVSLEHADALSPIMVPLGAPSGMQSDDKKEALGELLRMTREDTPVLWEENLNTLLSLLMKNIGDDEPAVRQLSLRVLRDMVRTRPQAFNKQIDKMVETVLNAHKDVQKEVARVAEEAAGTIAKNLPPEVCLQALSPVLREAEFPVNLAALKMVMKVVEDIDGETIEENLGEIVPGLVRCYDHVESSVRKASVFCLVAIHGVVGEETLMPHLAELSGTKMKLLNLYIKRAQAGNGGGRP</sequence>
<feature type="compositionally biased region" description="Polar residues" evidence="13">
    <location>
        <begin position="647"/>
        <end position="679"/>
    </location>
</feature>
<keyword evidence="8" id="KW-0333">Golgi apparatus</keyword>
<feature type="compositionally biased region" description="Polar residues" evidence="13">
    <location>
        <begin position="561"/>
        <end position="588"/>
    </location>
</feature>
<dbReference type="PROSITE" id="PS50077">
    <property type="entry name" value="HEAT_REPEAT"/>
    <property type="match status" value="1"/>
</dbReference>
<dbReference type="GO" id="GO:0005815">
    <property type="term" value="C:microtubule organizing center"/>
    <property type="evidence" value="ECO:0007669"/>
    <property type="project" value="TreeGrafter"/>
</dbReference>
<gene>
    <name evidence="15" type="ORF">PMEA_00014133</name>
</gene>
<dbReference type="Pfam" id="PF12348">
    <property type="entry name" value="CLASP_N"/>
    <property type="match status" value="1"/>
</dbReference>
<dbReference type="InterPro" id="IPR034085">
    <property type="entry name" value="TOG"/>
</dbReference>
<feature type="compositionally biased region" description="Polar residues" evidence="13">
    <location>
        <begin position="703"/>
        <end position="719"/>
    </location>
</feature>
<dbReference type="InterPro" id="IPR011989">
    <property type="entry name" value="ARM-like"/>
</dbReference>
<keyword evidence="10" id="KW-0131">Cell cycle</keyword>
<feature type="compositionally biased region" description="Basic and acidic residues" evidence="13">
    <location>
        <begin position="1223"/>
        <end position="1233"/>
    </location>
</feature>
<dbReference type="Pfam" id="PF21041">
    <property type="entry name" value="XMAP215_CLASP_TOG"/>
    <property type="match status" value="1"/>
</dbReference>
<evidence type="ECO:0000256" key="4">
    <source>
        <dbReference type="ARBA" id="ARBA00022454"/>
    </source>
</evidence>
<evidence type="ECO:0000256" key="7">
    <source>
        <dbReference type="ARBA" id="ARBA00022838"/>
    </source>
</evidence>
<keyword evidence="4" id="KW-0158">Chromosome</keyword>
<feature type="domain" description="TOG" evidence="14">
    <location>
        <begin position="1334"/>
        <end position="1561"/>
    </location>
</feature>
<evidence type="ECO:0000259" key="14">
    <source>
        <dbReference type="SMART" id="SM01349"/>
    </source>
</evidence>
<evidence type="ECO:0000256" key="2">
    <source>
        <dbReference type="ARBA" id="ARBA00004601"/>
    </source>
</evidence>
<evidence type="ECO:0000256" key="13">
    <source>
        <dbReference type="SAM" id="MobiDB-lite"/>
    </source>
</evidence>
<keyword evidence="11" id="KW-0137">Centromere</keyword>
<feature type="compositionally biased region" description="Polar residues" evidence="13">
    <location>
        <begin position="1257"/>
        <end position="1270"/>
    </location>
</feature>
<dbReference type="GO" id="GO:0008017">
    <property type="term" value="F:microtubule binding"/>
    <property type="evidence" value="ECO:0007669"/>
    <property type="project" value="TreeGrafter"/>
</dbReference>
<dbReference type="InterPro" id="IPR057546">
    <property type="entry name" value="HEAT_GCN1"/>
</dbReference>
<dbReference type="Pfam" id="PF23271">
    <property type="entry name" value="HEAT_GCN1"/>
    <property type="match status" value="1"/>
</dbReference>
<accession>A0AAU9WZ25</accession>
<proteinExistence type="predicted"/>
<dbReference type="InterPro" id="IPR048491">
    <property type="entry name" value="XMAP215_CLASP_TOG"/>
</dbReference>
<keyword evidence="7" id="KW-0995">Kinetochore</keyword>
<evidence type="ECO:0000256" key="9">
    <source>
        <dbReference type="ARBA" id="ARBA00023212"/>
    </source>
</evidence>
<evidence type="ECO:0000256" key="10">
    <source>
        <dbReference type="ARBA" id="ARBA00023306"/>
    </source>
</evidence>
<feature type="region of interest" description="Disordered" evidence="13">
    <location>
        <begin position="527"/>
        <end position="819"/>
    </location>
</feature>
<dbReference type="GO" id="GO:0031110">
    <property type="term" value="P:regulation of microtubule polymerization or depolymerization"/>
    <property type="evidence" value="ECO:0007669"/>
    <property type="project" value="UniProtKB-ARBA"/>
</dbReference>
<dbReference type="GO" id="GO:0005881">
    <property type="term" value="C:cytoplasmic microtubule"/>
    <property type="evidence" value="ECO:0007669"/>
    <property type="project" value="TreeGrafter"/>
</dbReference>
<reference evidence="15 16" key="1">
    <citation type="submission" date="2022-05" db="EMBL/GenBank/DDBJ databases">
        <authorList>
            <consortium name="Genoscope - CEA"/>
            <person name="William W."/>
        </authorList>
    </citation>
    <scope>NUCLEOTIDE SEQUENCE [LARGE SCALE GENOMIC DNA]</scope>
</reference>
<dbReference type="InterPro" id="IPR024395">
    <property type="entry name" value="CLASP_N_dom"/>
</dbReference>
<feature type="compositionally biased region" description="Basic and acidic residues" evidence="13">
    <location>
        <begin position="688"/>
        <end position="702"/>
    </location>
</feature>
<feature type="compositionally biased region" description="Low complexity" evidence="13">
    <location>
        <begin position="1112"/>
        <end position="1123"/>
    </location>
</feature>
<dbReference type="SUPFAM" id="SSF48371">
    <property type="entry name" value="ARM repeat"/>
    <property type="match status" value="2"/>
</dbReference>
<feature type="compositionally biased region" description="Low complexity" evidence="13">
    <location>
        <begin position="747"/>
        <end position="765"/>
    </location>
</feature>
<feature type="region of interest" description="Disordered" evidence="13">
    <location>
        <begin position="1104"/>
        <end position="1245"/>
    </location>
</feature>
<feature type="compositionally biased region" description="Low complexity" evidence="13">
    <location>
        <begin position="1202"/>
        <end position="1211"/>
    </location>
</feature>
<dbReference type="SMART" id="SM01349">
    <property type="entry name" value="TOG"/>
    <property type="match status" value="3"/>
</dbReference>
<dbReference type="EMBL" id="CALNXJ010000025">
    <property type="protein sequence ID" value="CAH3131089.1"/>
    <property type="molecule type" value="Genomic_DNA"/>
</dbReference>
<dbReference type="GO" id="GO:0045180">
    <property type="term" value="C:basal cortex"/>
    <property type="evidence" value="ECO:0007669"/>
    <property type="project" value="TreeGrafter"/>
</dbReference>
<feature type="region of interest" description="Disordered" evidence="13">
    <location>
        <begin position="834"/>
        <end position="874"/>
    </location>
</feature>
<keyword evidence="5" id="KW-0963">Cytoplasm</keyword>
<dbReference type="GO" id="GO:1902903">
    <property type="term" value="P:regulation of supramolecular fiber organization"/>
    <property type="evidence" value="ECO:0007669"/>
    <property type="project" value="UniProtKB-ARBA"/>
</dbReference>
<comment type="caution">
    <text evidence="15">The sequence shown here is derived from an EMBL/GenBank/DDBJ whole genome shotgun (WGS) entry which is preliminary data.</text>
</comment>
<feature type="repeat" description="HEAT" evidence="12">
    <location>
        <begin position="165"/>
        <end position="203"/>
    </location>
</feature>
<feature type="compositionally biased region" description="Low complexity" evidence="13">
    <location>
        <begin position="851"/>
        <end position="864"/>
    </location>
</feature>
<feature type="compositionally biased region" description="Basic and acidic residues" evidence="13">
    <location>
        <begin position="766"/>
        <end position="782"/>
    </location>
</feature>
<dbReference type="Gene3D" id="1.25.10.10">
    <property type="entry name" value="Leucine-rich Repeat Variant"/>
    <property type="match status" value="4"/>
</dbReference>
<feature type="compositionally biased region" description="Polar residues" evidence="13">
    <location>
        <begin position="533"/>
        <end position="546"/>
    </location>
</feature>
<dbReference type="GO" id="GO:0005876">
    <property type="term" value="C:spindle microtubule"/>
    <property type="evidence" value="ECO:0007669"/>
    <property type="project" value="TreeGrafter"/>
</dbReference>
<comment type="subcellular location">
    <subcellularLocation>
        <location evidence="3">Chromosome</location>
        <location evidence="3">Centromere</location>
        <location evidence="3">Kinetochore</location>
    </subcellularLocation>
    <subcellularLocation>
        <location evidence="1">Cytoplasm</location>
        <location evidence="1">Cytoskeleton</location>
        <location evidence="1">Microtubule organizing center</location>
        <location evidence="1">Centrosome</location>
    </subcellularLocation>
    <subcellularLocation>
        <location evidence="2">Golgi apparatus</location>
        <location evidence="2">trans-Golgi network</location>
    </subcellularLocation>
</comment>
<keyword evidence="9" id="KW-0206">Cytoskeleton</keyword>